<organism evidence="1 2">
    <name type="scientific">Gloeomargarita lithophora Alchichica-D10</name>
    <dbReference type="NCBI Taxonomy" id="1188229"/>
    <lineage>
        <taxon>Bacteria</taxon>
        <taxon>Bacillati</taxon>
        <taxon>Cyanobacteriota</taxon>
        <taxon>Cyanophyceae</taxon>
        <taxon>Gloeomargaritales</taxon>
        <taxon>Gloeomargaritaceae</taxon>
        <taxon>Gloeomargarita</taxon>
    </lineage>
</organism>
<reference evidence="1 2" key="1">
    <citation type="submission" date="2016-10" db="EMBL/GenBank/DDBJ databases">
        <title>Description of Gloeomargarita lithophora gen. nov., sp. nov., a thylakoid-bearing basal-branching cyanobacterium with intracellular carbonates, and proposal for Gloeomargaritales ord. nov.</title>
        <authorList>
            <person name="Moreira D."/>
            <person name="Tavera R."/>
            <person name="Benzerara K."/>
            <person name="Skouri-Panet F."/>
            <person name="Couradeau E."/>
            <person name="Gerard E."/>
            <person name="Loussert C."/>
            <person name="Novelo E."/>
            <person name="Zivanovic Y."/>
            <person name="Lopez-Garcia P."/>
        </authorList>
    </citation>
    <scope>NUCLEOTIDE SEQUENCE [LARGE SCALE GENOMIC DNA]</scope>
    <source>
        <strain evidence="1 2">D10</strain>
    </source>
</reference>
<dbReference type="KEGG" id="glt:GlitD10_2457"/>
<dbReference type="OrthoDB" id="488726at2"/>
<dbReference type="AlphaFoldDB" id="A0A1J0AFS8"/>
<protein>
    <submittedName>
        <fullName evidence="1">Uncharacterized protein</fullName>
    </submittedName>
</protein>
<keyword evidence="2" id="KW-1185">Reference proteome</keyword>
<name>A0A1J0AFS8_9CYAN</name>
<proteinExistence type="predicted"/>
<sequence length="67" mass="7759">MITSTPDLRAELREDLRDYVAHLQVHMALQFRNLVPPVSPQSQDSREQMLGQIQADLEKRISRQMLG</sequence>
<dbReference type="EMBL" id="CP017675">
    <property type="protein sequence ID" value="APB34793.1"/>
    <property type="molecule type" value="Genomic_DNA"/>
</dbReference>
<accession>A0A1J0AFS8</accession>
<gene>
    <name evidence="1" type="ORF">GlitD10_2457</name>
</gene>
<dbReference type="STRING" id="1188229.GlitD10_2457"/>
<dbReference type="Proteomes" id="UP000180235">
    <property type="component" value="Chromosome"/>
</dbReference>
<dbReference type="RefSeq" id="WP_071455181.1">
    <property type="nucleotide sequence ID" value="NZ_CP017675.1"/>
</dbReference>
<evidence type="ECO:0000313" key="2">
    <source>
        <dbReference type="Proteomes" id="UP000180235"/>
    </source>
</evidence>
<evidence type="ECO:0000313" key="1">
    <source>
        <dbReference type="EMBL" id="APB34793.1"/>
    </source>
</evidence>